<dbReference type="InterPro" id="IPR039556">
    <property type="entry name" value="ICL/PEPM"/>
</dbReference>
<keyword evidence="1" id="KW-0456">Lyase</keyword>
<dbReference type="InterPro" id="IPR015813">
    <property type="entry name" value="Pyrv/PenolPyrv_kinase-like_dom"/>
</dbReference>
<keyword evidence="2" id="KW-1185">Reference proteome</keyword>
<dbReference type="SUPFAM" id="SSF51621">
    <property type="entry name" value="Phosphoenolpyruvate/pyruvate domain"/>
    <property type="match status" value="1"/>
</dbReference>
<dbReference type="Proteomes" id="UP001164965">
    <property type="component" value="Chromosome"/>
</dbReference>
<dbReference type="Gene3D" id="3.20.20.60">
    <property type="entry name" value="Phosphoenolpyruvate-binding domains"/>
    <property type="match status" value="1"/>
</dbReference>
<dbReference type="Pfam" id="PF13714">
    <property type="entry name" value="PEP_mutase"/>
    <property type="match status" value="1"/>
</dbReference>
<dbReference type="GO" id="GO:0016829">
    <property type="term" value="F:lyase activity"/>
    <property type="evidence" value="ECO:0007669"/>
    <property type="project" value="UniProtKB-KW"/>
</dbReference>
<dbReference type="InterPro" id="IPR018523">
    <property type="entry name" value="Isocitrate_lyase_ph_CS"/>
</dbReference>
<accession>A0ABY6NXY8</accession>
<dbReference type="InterPro" id="IPR040442">
    <property type="entry name" value="Pyrv_kinase-like_dom_sf"/>
</dbReference>
<dbReference type="RefSeq" id="WP_265382376.1">
    <property type="nucleotide sequence ID" value="NZ_CP110615.1"/>
</dbReference>
<name>A0ABY6NXY8_9NOCA</name>
<dbReference type="PANTHER" id="PTHR42905:SF5">
    <property type="entry name" value="CARBOXYVINYL-CARBOXYPHOSPHONATE PHOSPHORYLMUTASE, CHLOROPLASTIC"/>
    <property type="match status" value="1"/>
</dbReference>
<proteinExistence type="predicted"/>
<organism evidence="1 2">
    <name type="scientific">Rhodococcus antarcticus</name>
    <dbReference type="NCBI Taxonomy" id="2987751"/>
    <lineage>
        <taxon>Bacteria</taxon>
        <taxon>Bacillati</taxon>
        <taxon>Actinomycetota</taxon>
        <taxon>Actinomycetes</taxon>
        <taxon>Mycobacteriales</taxon>
        <taxon>Nocardiaceae</taxon>
        <taxon>Rhodococcus</taxon>
    </lineage>
</organism>
<evidence type="ECO:0000313" key="2">
    <source>
        <dbReference type="Proteomes" id="UP001164965"/>
    </source>
</evidence>
<sequence length="294" mass="31109">MADLLGTRPNPRARLRELLAGPGALRAPGAYDGLSARLVEQAGFDAVYMTGFGTSATLLGRPDVGLLTQTEMVDNARRMVQAVDVPLIADADTGYGNPVNVIRTVREYEQAGVAAIQLEDQVAPKRCGHMSGKEVVPTADMVAKISAAVAARQDPDLVVIARTDVAETQGTAAAVERAKAFRDAGADVLFVEAPRTAADVELVAAELDGTPLLFNWVEGGRTAPVPLERVEELGYRLVIFPVSTLMAATAAMRGVLERLRTTGSTDGPGLEPFDGFLDAIGLPEIRAAEARFRS</sequence>
<dbReference type="CDD" id="cd00377">
    <property type="entry name" value="ICL_PEPM"/>
    <property type="match status" value="1"/>
</dbReference>
<protein>
    <submittedName>
        <fullName evidence="1">Isocitrate lyase/PEP mutase family protein</fullName>
    </submittedName>
</protein>
<evidence type="ECO:0000313" key="1">
    <source>
        <dbReference type="EMBL" id="UZJ24269.1"/>
    </source>
</evidence>
<gene>
    <name evidence="1" type="ORF">RHODO2019_14065</name>
</gene>
<dbReference type="PANTHER" id="PTHR42905">
    <property type="entry name" value="PHOSPHOENOLPYRUVATE CARBOXYLASE"/>
    <property type="match status" value="1"/>
</dbReference>
<dbReference type="PROSITE" id="PS00161">
    <property type="entry name" value="ISOCITRATE_LYASE"/>
    <property type="match status" value="1"/>
</dbReference>
<reference evidence="1" key="1">
    <citation type="submission" date="2022-10" db="EMBL/GenBank/DDBJ databases">
        <title>Rhodococcus sp.75.</title>
        <authorList>
            <person name="Sun M."/>
        </authorList>
    </citation>
    <scope>NUCLEOTIDE SEQUENCE</scope>
    <source>
        <strain evidence="1">75</strain>
    </source>
</reference>
<dbReference type="EMBL" id="CP110615">
    <property type="protein sequence ID" value="UZJ24269.1"/>
    <property type="molecule type" value="Genomic_DNA"/>
</dbReference>